<dbReference type="Proteomes" id="UP000547614">
    <property type="component" value="Unassembled WGS sequence"/>
</dbReference>
<organism evidence="1 2">
    <name type="scientific">Halomonas cerina</name>
    <dbReference type="NCBI Taxonomy" id="447424"/>
    <lineage>
        <taxon>Bacteria</taxon>
        <taxon>Pseudomonadati</taxon>
        <taxon>Pseudomonadota</taxon>
        <taxon>Gammaproteobacteria</taxon>
        <taxon>Oceanospirillales</taxon>
        <taxon>Halomonadaceae</taxon>
        <taxon>Halomonas</taxon>
    </lineage>
</organism>
<evidence type="ECO:0000313" key="2">
    <source>
        <dbReference type="Proteomes" id="UP000547614"/>
    </source>
</evidence>
<name>A0A839V5H3_9GAMM</name>
<gene>
    <name evidence="1" type="ORF">FHR94_002174</name>
</gene>
<accession>A0A839V5H3</accession>
<dbReference type="AlphaFoldDB" id="A0A839V5H3"/>
<dbReference type="RefSeq" id="WP_183325724.1">
    <property type="nucleotide sequence ID" value="NZ_JACHXP010000009.1"/>
</dbReference>
<protein>
    <submittedName>
        <fullName evidence="1">Uncharacterized protein</fullName>
    </submittedName>
</protein>
<reference evidence="1 2" key="1">
    <citation type="submission" date="2020-08" db="EMBL/GenBank/DDBJ databases">
        <title>Genomic Encyclopedia of Type Strains, Phase III (KMG-III): the genomes of soil and plant-associated and newly described type strains.</title>
        <authorList>
            <person name="Whitman W."/>
        </authorList>
    </citation>
    <scope>NUCLEOTIDE SEQUENCE [LARGE SCALE GENOMIC DNA]</scope>
    <source>
        <strain evidence="1 2">CECT 7282</strain>
    </source>
</reference>
<sequence>MITEILHVSSRCGGGKSLNTLKELYPYLVKNSEETVIFASKTNDLTQQNHAGFLKIVAQRVDPVASVRVDSSTDKGAVIRELSELLTAGYSGVIFTSHSAIARIHSSLLKKVRLLVDEVPQELVESIQVRYEAKDQGAKWESFLTTHPSSHTGYQKTVLHPSVSQENVQRYIDNIREGRDTSTTQEVASLLEFLLADYEVMYTTVCDAKKRVYRLYQAIHWQKLDQIISNVAHFAILSAQLRGTLLGFVAEHHCGIPIQEVPVTSQINLEAKHSNKARIIPLLAGGNWSATLKEKPANEALSYQGVPVSSPEPVALYAQQVAEQILGAKGCLLVLNKDDPLHAGLDRGNVERITIAVHGSNNYRHFDHAVYLASSRPNPFEVKSLQMFAVDHNLPENGITQAVMTERCYEAAYQCIARTSIRNPQADPNKEHLFIVPDMEYAKYIQSWFEPGYAIIDAQYAHTKQPTARRDKEKENRRAVVIRILTDYQAKQGKRKDLIMQAGISESSFRRYKKEFRAELEGLGLIRPKRSSTKTGTKTAA</sequence>
<keyword evidence="2" id="KW-1185">Reference proteome</keyword>
<proteinExistence type="predicted"/>
<comment type="caution">
    <text evidence="1">The sequence shown here is derived from an EMBL/GenBank/DDBJ whole genome shotgun (WGS) entry which is preliminary data.</text>
</comment>
<dbReference type="EMBL" id="JACHXP010000009">
    <property type="protein sequence ID" value="MBB3190933.1"/>
    <property type="molecule type" value="Genomic_DNA"/>
</dbReference>
<evidence type="ECO:0000313" key="1">
    <source>
        <dbReference type="EMBL" id="MBB3190933.1"/>
    </source>
</evidence>